<evidence type="ECO:0000256" key="3">
    <source>
        <dbReference type="PROSITE-ProRule" id="PRU00023"/>
    </source>
</evidence>
<dbReference type="STRING" id="542762.A0A4S4DFP5"/>
<dbReference type="Gene3D" id="1.25.40.20">
    <property type="entry name" value="Ankyrin repeat-containing domain"/>
    <property type="match status" value="2"/>
</dbReference>
<organism evidence="5 6">
    <name type="scientific">Camellia sinensis var. sinensis</name>
    <name type="common">China tea</name>
    <dbReference type="NCBI Taxonomy" id="542762"/>
    <lineage>
        <taxon>Eukaryota</taxon>
        <taxon>Viridiplantae</taxon>
        <taxon>Streptophyta</taxon>
        <taxon>Embryophyta</taxon>
        <taxon>Tracheophyta</taxon>
        <taxon>Spermatophyta</taxon>
        <taxon>Magnoliopsida</taxon>
        <taxon>eudicotyledons</taxon>
        <taxon>Gunneridae</taxon>
        <taxon>Pentapetalae</taxon>
        <taxon>asterids</taxon>
        <taxon>Ericales</taxon>
        <taxon>Theaceae</taxon>
        <taxon>Camellia</taxon>
    </lineage>
</organism>
<feature type="repeat" description="ANK" evidence="3">
    <location>
        <begin position="252"/>
        <end position="274"/>
    </location>
</feature>
<dbReference type="AlphaFoldDB" id="A0A4S4DFP5"/>
<feature type="transmembrane region" description="Helical" evidence="4">
    <location>
        <begin position="568"/>
        <end position="589"/>
    </location>
</feature>
<feature type="transmembrane region" description="Helical" evidence="4">
    <location>
        <begin position="510"/>
        <end position="534"/>
    </location>
</feature>
<keyword evidence="4" id="KW-1133">Transmembrane helix</keyword>
<evidence type="ECO:0000256" key="2">
    <source>
        <dbReference type="ARBA" id="ARBA00023043"/>
    </source>
</evidence>
<accession>A0A4S4DFP5</accession>
<feature type="transmembrane region" description="Helical" evidence="4">
    <location>
        <begin position="546"/>
        <end position="562"/>
    </location>
</feature>
<name>A0A4S4DFP5_CAMSN</name>
<dbReference type="InterPro" id="IPR036770">
    <property type="entry name" value="Ankyrin_rpt-contain_sf"/>
</dbReference>
<keyword evidence="2 3" id="KW-0040">ANK repeat</keyword>
<proteinExistence type="predicted"/>
<keyword evidence="1" id="KW-0677">Repeat</keyword>
<protein>
    <submittedName>
        <fullName evidence="5">Uncharacterized protein</fullName>
    </submittedName>
</protein>
<dbReference type="Proteomes" id="UP000306102">
    <property type="component" value="Unassembled WGS sequence"/>
</dbReference>
<feature type="transmembrane region" description="Helical" evidence="4">
    <location>
        <begin position="478"/>
        <end position="498"/>
    </location>
</feature>
<gene>
    <name evidence="5" type="ORF">TEA_023887</name>
</gene>
<dbReference type="SMART" id="SM00248">
    <property type="entry name" value="ANK"/>
    <property type="match status" value="6"/>
</dbReference>
<keyword evidence="4" id="KW-0812">Transmembrane</keyword>
<dbReference type="Pfam" id="PF12796">
    <property type="entry name" value="Ank_2"/>
    <property type="match status" value="2"/>
</dbReference>
<dbReference type="SUPFAM" id="SSF48403">
    <property type="entry name" value="Ankyrin repeat"/>
    <property type="match status" value="1"/>
</dbReference>
<sequence>MFARVSPDEMKMDESANYQGYRFHDEICDWIDRFSKAPSISNLHLACEKGDLQCVENLIHWNRNLCLRKNCYGNTALHIAAENGKVGVINLILRYCPESVEEVTATTMETCLHVAVKHNQIDVVLCVLNWIAGERPDFFHVLDFKDYRGKTCQELIQNYVTQTTDEPANYCEEELKGLLIWNYKIADLLLACKLGDLETVEGLIRRNRKLCFAKDGFGRTALHIAAENGKVDLINLILRYCPESVNEVTDKTGDTCLHVAVKNNQIDVVRRLLKCVTEETPDFLHVLDFKDYTRKTVVQFSKQFQALRVFLPLKSGGSVAIDICYDLSYLSFLGIRWEPRPMITWDLTKHKIKHTGNYSQKGLSNGACYLTEEKIKQNDCCSPRGLSNGSRGLTEEKIKHNDNCSPRGLSNSSRDFAIQIIEPDSSRDFAIQIIEPDSSRDFAIQIIEPDDDYSHRGLLSWLSNGSIVEPSVQFRTGLLLIATLIAATTFQVPFHFLGNTSKLGYEQHSIMRSLIISCNSLVFIASVGVITYLLHEFPLKPLPHSLILALFGCYILSLHAIMPNGALVLFFISIPILLVGICKEALWLCKPKTHLSTSGDVSSR</sequence>
<dbReference type="PROSITE" id="PS50088">
    <property type="entry name" value="ANK_REPEAT"/>
    <property type="match status" value="3"/>
</dbReference>
<dbReference type="GO" id="GO:0005886">
    <property type="term" value="C:plasma membrane"/>
    <property type="evidence" value="ECO:0007669"/>
    <property type="project" value="TreeGrafter"/>
</dbReference>
<dbReference type="EMBL" id="SDRB02011387">
    <property type="protein sequence ID" value="THG01552.1"/>
    <property type="molecule type" value="Genomic_DNA"/>
</dbReference>
<dbReference type="InterPro" id="IPR002110">
    <property type="entry name" value="Ankyrin_rpt"/>
</dbReference>
<evidence type="ECO:0000313" key="6">
    <source>
        <dbReference type="Proteomes" id="UP000306102"/>
    </source>
</evidence>
<feature type="repeat" description="ANK" evidence="3">
    <location>
        <begin position="72"/>
        <end position="94"/>
    </location>
</feature>
<evidence type="ECO:0000256" key="1">
    <source>
        <dbReference type="ARBA" id="ARBA00022737"/>
    </source>
</evidence>
<keyword evidence="6" id="KW-1185">Reference proteome</keyword>
<evidence type="ECO:0000313" key="5">
    <source>
        <dbReference type="EMBL" id="THG01552.1"/>
    </source>
</evidence>
<dbReference type="PROSITE" id="PS50297">
    <property type="entry name" value="ANK_REP_REGION"/>
    <property type="match status" value="3"/>
</dbReference>
<feature type="repeat" description="ANK" evidence="3">
    <location>
        <begin position="217"/>
        <end position="239"/>
    </location>
</feature>
<evidence type="ECO:0000256" key="4">
    <source>
        <dbReference type="SAM" id="Phobius"/>
    </source>
</evidence>
<reference evidence="5 6" key="1">
    <citation type="journal article" date="2018" name="Proc. Natl. Acad. Sci. U.S.A.">
        <title>Draft genome sequence of Camellia sinensis var. sinensis provides insights into the evolution of the tea genome and tea quality.</title>
        <authorList>
            <person name="Wei C."/>
            <person name="Yang H."/>
            <person name="Wang S."/>
            <person name="Zhao J."/>
            <person name="Liu C."/>
            <person name="Gao L."/>
            <person name="Xia E."/>
            <person name="Lu Y."/>
            <person name="Tai Y."/>
            <person name="She G."/>
            <person name="Sun J."/>
            <person name="Cao H."/>
            <person name="Tong W."/>
            <person name="Gao Q."/>
            <person name="Li Y."/>
            <person name="Deng W."/>
            <person name="Jiang X."/>
            <person name="Wang W."/>
            <person name="Chen Q."/>
            <person name="Zhang S."/>
            <person name="Li H."/>
            <person name="Wu J."/>
            <person name="Wang P."/>
            <person name="Li P."/>
            <person name="Shi C."/>
            <person name="Zheng F."/>
            <person name="Jian J."/>
            <person name="Huang B."/>
            <person name="Shan D."/>
            <person name="Shi M."/>
            <person name="Fang C."/>
            <person name="Yue Y."/>
            <person name="Li F."/>
            <person name="Li D."/>
            <person name="Wei S."/>
            <person name="Han B."/>
            <person name="Jiang C."/>
            <person name="Yin Y."/>
            <person name="Xia T."/>
            <person name="Zhang Z."/>
            <person name="Bennetzen J.L."/>
            <person name="Zhao S."/>
            <person name="Wan X."/>
        </authorList>
    </citation>
    <scope>NUCLEOTIDE SEQUENCE [LARGE SCALE GENOMIC DNA]</scope>
    <source>
        <strain evidence="6">cv. Shuchazao</strain>
        <tissue evidence="5">Leaf</tissue>
    </source>
</reference>
<keyword evidence="4" id="KW-0472">Membrane</keyword>
<comment type="caution">
    <text evidence="5">The sequence shown here is derived from an EMBL/GenBank/DDBJ whole genome shotgun (WGS) entry which is preliminary data.</text>
</comment>
<dbReference type="PANTHER" id="PTHR24186">
    <property type="entry name" value="PROTEIN PHOSPHATASE 1 REGULATORY SUBUNIT"/>
    <property type="match status" value="1"/>
</dbReference>
<dbReference type="PANTHER" id="PTHR24186:SF38">
    <property type="entry name" value="ANKYRIN REPEAT FAMILY PROTEIN"/>
    <property type="match status" value="1"/>
</dbReference>